<proteinExistence type="predicted"/>
<reference evidence="1" key="1">
    <citation type="submission" date="2022-11" db="EMBL/GenBank/DDBJ databases">
        <title>beta-Carotene-producing bacterium, Jeongeuplla avenae sp. nov., alleviates the salt stress of Arabidopsis seedlings.</title>
        <authorList>
            <person name="Jiang L."/>
            <person name="Lee J."/>
        </authorList>
    </citation>
    <scope>NUCLEOTIDE SEQUENCE</scope>
    <source>
        <strain evidence="1">DY_R2A_6</strain>
    </source>
</reference>
<organism evidence="1 2">
    <name type="scientific">Antarcticirhabdus aurantiaca</name>
    <dbReference type="NCBI Taxonomy" id="2606717"/>
    <lineage>
        <taxon>Bacteria</taxon>
        <taxon>Pseudomonadati</taxon>
        <taxon>Pseudomonadota</taxon>
        <taxon>Alphaproteobacteria</taxon>
        <taxon>Hyphomicrobiales</taxon>
        <taxon>Aurantimonadaceae</taxon>
        <taxon>Antarcticirhabdus</taxon>
    </lineage>
</organism>
<keyword evidence="2" id="KW-1185">Reference proteome</keyword>
<dbReference type="Proteomes" id="UP001163223">
    <property type="component" value="Chromosome"/>
</dbReference>
<sequence length="609" mass="68286">MTVQKEERRDGAAAVLAMLQLAQERSDAALAGGAVARTLYSREAEAPVPEAPEELPELTAEELLAECRLEPETDIGNARRFIIRYGNRVLNVARIGWHGYDGRRWKEDEDGSIVRPLAQKTAEFILDEAYGLGASDEERAAIDAGEIARKELKALGRATKEWDVEKTEKAEALQRRIELMEGAKEAVGGRMSSRFRHAKSSAGTSKINNMMTEAIPHVAKMVNDLNRDLLAVNCQSGTLRFYEEEDEESDPEDPRFMWRVRLDPHRQADLITKLMPVKFRSGGKPQIPQFDKFLKTVMPDPDIRAFLKRFVGYCLTGRTDEQCLLFFYGAGRNGKSTLVDLLCQLFGDFAVTLSIDSFAGESRRGGAEATPDLARLPGARFVAASEPEMGVKLKDALIKTVTGGEAIPVRRLHQDFFEVVPQFKIILSGNHKPVIHDTSDGIWRRVHLVPFEIQIPREDVDRALPAKLRAELSEIFLWAIEGALEYLNYGLAPPARVTEATREYREESDPIGAFIRGACVVTGKEEDVASPGDLHLGYSNWASKEGAAEFRQVTFSRRFPDYARKTWEGPDGKMHTFWKAKAGTTVYRGIIVRDEFLMPGRINRDESDR</sequence>
<dbReference type="EMBL" id="CP113520">
    <property type="protein sequence ID" value="WAJ29313.1"/>
    <property type="molecule type" value="Genomic_DNA"/>
</dbReference>
<evidence type="ECO:0000313" key="1">
    <source>
        <dbReference type="EMBL" id="WAJ29313.1"/>
    </source>
</evidence>
<accession>A0ACD4NRH8</accession>
<evidence type="ECO:0000313" key="2">
    <source>
        <dbReference type="Proteomes" id="UP001163223"/>
    </source>
</evidence>
<protein>
    <submittedName>
        <fullName evidence="1">Phage/plasmid primase, P4 family</fullName>
    </submittedName>
</protein>
<name>A0ACD4NRH8_9HYPH</name>
<gene>
    <name evidence="1" type="ORF">OXU80_03505</name>
</gene>